<comment type="caution">
    <text evidence="3">The sequence shown here is derived from an EMBL/GenBank/DDBJ whole genome shotgun (WGS) entry which is preliminary data.</text>
</comment>
<evidence type="ECO:0000313" key="4">
    <source>
        <dbReference type="Proteomes" id="UP001470230"/>
    </source>
</evidence>
<proteinExistence type="predicted"/>
<feature type="region of interest" description="Disordered" evidence="2">
    <location>
        <begin position="1"/>
        <end position="32"/>
    </location>
</feature>
<evidence type="ECO:0000256" key="2">
    <source>
        <dbReference type="SAM" id="MobiDB-lite"/>
    </source>
</evidence>
<reference evidence="3 4" key="1">
    <citation type="submission" date="2024-04" db="EMBL/GenBank/DDBJ databases">
        <title>Tritrichomonas musculus Genome.</title>
        <authorList>
            <person name="Alves-Ferreira E."/>
            <person name="Grigg M."/>
            <person name="Lorenzi H."/>
            <person name="Galac M."/>
        </authorList>
    </citation>
    <scope>NUCLEOTIDE SEQUENCE [LARGE SCALE GENOMIC DNA]</scope>
    <source>
        <strain evidence="3 4">EAF2021</strain>
    </source>
</reference>
<evidence type="ECO:0000256" key="1">
    <source>
        <dbReference type="SAM" id="Coils"/>
    </source>
</evidence>
<gene>
    <name evidence="3" type="ORF">M9Y10_021580</name>
</gene>
<sequence>MEILNPESPTLPQSPSSPRRLASTSNSFSNQQSIPEVKRISILNFNQNSPNVVFTEPETIEALKRLGYDQSEFNYRPLVSFYSNPINRSINQKINKFDLNATNSNLNAISSSNEYRKDTLENSMKHSAAKEMYQKYMNRRQEMIDRTIAMRDYLIKSDQKNENVRITGNVRKAKLDLDRNISNLEKIKKDDQNRLHKLAVVKMRDLSRDQDNMNKSMRTTERFHEIDEGNLEQTHFVDDLRSRKGFRSNDSTLPTIDRTTYRGTQLLKGTTNGSTFNRSYNGYSSNSNVHSQWFTNKLTNLDEMKLNIELHENHLKSVREKKENIEIEKRNANLNSITTKEERNKKYMNELRAQQEEKKQIKHEMMEQRAESARQTREALNQKEMDDTYNSYIQNKERADRVLVEQKNKKFLDTLHRKFQLEEKIQNVRHSYNAMNYNAQIDREKKAEVDESLTSVYQARNSRVNYMKKREKLDFEYNRQKLNKEANDINLNAMNMYDNFDDNASVDSRVSMNTQSTHNFDETQKTKTFSISNFSNTKNPMNMSLNLTLGNTMKESDMKKMRETLGASKNQMNEIMDEAIQSKEELAKTPRIVTGRSKKIKT</sequence>
<keyword evidence="4" id="KW-1185">Reference proteome</keyword>
<feature type="coiled-coil region" evidence="1">
    <location>
        <begin position="301"/>
        <end position="383"/>
    </location>
</feature>
<organism evidence="3 4">
    <name type="scientific">Tritrichomonas musculus</name>
    <dbReference type="NCBI Taxonomy" id="1915356"/>
    <lineage>
        <taxon>Eukaryota</taxon>
        <taxon>Metamonada</taxon>
        <taxon>Parabasalia</taxon>
        <taxon>Tritrichomonadida</taxon>
        <taxon>Tritrichomonadidae</taxon>
        <taxon>Tritrichomonas</taxon>
    </lineage>
</organism>
<protein>
    <submittedName>
        <fullName evidence="3">Uncharacterized protein</fullName>
    </submittedName>
</protein>
<feature type="compositionally biased region" description="Polar residues" evidence="2">
    <location>
        <begin position="7"/>
        <end position="32"/>
    </location>
</feature>
<accession>A0ABR2KT67</accession>
<dbReference type="EMBL" id="JAPFFF010000003">
    <property type="protein sequence ID" value="KAK8893165.1"/>
    <property type="molecule type" value="Genomic_DNA"/>
</dbReference>
<name>A0ABR2KT67_9EUKA</name>
<keyword evidence="1" id="KW-0175">Coiled coil</keyword>
<dbReference type="Proteomes" id="UP001470230">
    <property type="component" value="Unassembled WGS sequence"/>
</dbReference>
<evidence type="ECO:0000313" key="3">
    <source>
        <dbReference type="EMBL" id="KAK8893165.1"/>
    </source>
</evidence>
<feature type="coiled-coil region" evidence="1">
    <location>
        <begin position="558"/>
        <end position="589"/>
    </location>
</feature>